<protein>
    <recommendedName>
        <fullName evidence="2">Ezrin/radixin/moesin C-terminal domain-containing protein</fullName>
    </recommendedName>
</protein>
<dbReference type="InterPro" id="IPR000798">
    <property type="entry name" value="Ez/rad/moesin-like"/>
</dbReference>
<name>A0A817MJD8_9BILA</name>
<proteinExistence type="predicted"/>
<dbReference type="Proteomes" id="UP000663825">
    <property type="component" value="Unassembled WGS sequence"/>
</dbReference>
<dbReference type="AlphaFoldDB" id="A0A817MJD8"/>
<evidence type="ECO:0000313" key="3">
    <source>
        <dbReference type="EMBL" id="CAF3065569.1"/>
    </source>
</evidence>
<keyword evidence="1" id="KW-0175">Coiled coil</keyword>
<dbReference type="Pfam" id="PF00769">
    <property type="entry name" value="ERM_C"/>
    <property type="match status" value="1"/>
</dbReference>
<evidence type="ECO:0000259" key="2">
    <source>
        <dbReference type="Pfam" id="PF00769"/>
    </source>
</evidence>
<feature type="coiled-coil region" evidence="1">
    <location>
        <begin position="62"/>
        <end position="123"/>
    </location>
</feature>
<dbReference type="PRINTS" id="PR00661">
    <property type="entry name" value="ERMFAMILY"/>
</dbReference>
<organism evidence="3 4">
    <name type="scientific">Rotaria socialis</name>
    <dbReference type="NCBI Taxonomy" id="392032"/>
    <lineage>
        <taxon>Eukaryota</taxon>
        <taxon>Metazoa</taxon>
        <taxon>Spiralia</taxon>
        <taxon>Gnathifera</taxon>
        <taxon>Rotifera</taxon>
        <taxon>Eurotatoria</taxon>
        <taxon>Bdelloidea</taxon>
        <taxon>Philodinida</taxon>
        <taxon>Philodinidae</taxon>
        <taxon>Rotaria</taxon>
    </lineage>
</organism>
<reference evidence="3" key="1">
    <citation type="submission" date="2021-02" db="EMBL/GenBank/DDBJ databases">
        <authorList>
            <person name="Nowell W R."/>
        </authorList>
    </citation>
    <scope>NUCLEOTIDE SEQUENCE</scope>
</reference>
<dbReference type="Gene3D" id="6.10.360.10">
    <property type="match status" value="1"/>
</dbReference>
<dbReference type="GO" id="GO:0003779">
    <property type="term" value="F:actin binding"/>
    <property type="evidence" value="ECO:0007669"/>
    <property type="project" value="InterPro"/>
</dbReference>
<dbReference type="InterPro" id="IPR011259">
    <property type="entry name" value="ERM_C_dom"/>
</dbReference>
<accession>A0A817MJD8</accession>
<dbReference type="SUPFAM" id="SSF50729">
    <property type="entry name" value="PH domain-like"/>
    <property type="match status" value="1"/>
</dbReference>
<dbReference type="SUPFAM" id="SSF48678">
    <property type="entry name" value="Moesin tail domain"/>
    <property type="match status" value="1"/>
</dbReference>
<feature type="coiled-coil region" evidence="1">
    <location>
        <begin position="182"/>
        <end position="209"/>
    </location>
</feature>
<gene>
    <name evidence="3" type="ORF">TIS948_LOCUS4798</name>
</gene>
<sequence length="341" mass="39490">MSGEKSAAFAFYAAKSSVSKEILDLATGNHELYMKRRREQTIEIQQMRYFEEQQQKEKHRIVTRERQLRLQAEKERDEIERKFNDYQRQMKEIHDTLLKYQEAAELLARKAHISNEEARLQAEKALAIETQLERCKYEISRNEEEKRLYARQISECEQIISTLVNDSVKSNSAYISCRCGELSLLSSTIEKRRKEAEELKIEVAKWRVAEAAAREKLLSITQLNQSIAVINAATQAQQNLVQTSSPRALSPPPYRPTLRNQELNQTDERAFLIEKQSKQAQLALQLQDLKNVIQSKKIEEKQTFLDKAYEENLAVGDNKYSTIQKASSGTASKRMAMLQDL</sequence>
<dbReference type="InterPro" id="IPR011174">
    <property type="entry name" value="ERM"/>
</dbReference>
<dbReference type="EMBL" id="CAJNXB010000542">
    <property type="protein sequence ID" value="CAF3065569.1"/>
    <property type="molecule type" value="Genomic_DNA"/>
</dbReference>
<dbReference type="PANTHER" id="PTHR23281">
    <property type="entry name" value="MERLIN/MOESIN/EZRIN/RADIXIN"/>
    <property type="match status" value="1"/>
</dbReference>
<comment type="caution">
    <text evidence="3">The sequence shown here is derived from an EMBL/GenBank/DDBJ whole genome shotgun (WGS) entry which is preliminary data.</text>
</comment>
<dbReference type="InterPro" id="IPR008954">
    <property type="entry name" value="Moesin_tail_sf"/>
</dbReference>
<evidence type="ECO:0000313" key="4">
    <source>
        <dbReference type="Proteomes" id="UP000663825"/>
    </source>
</evidence>
<evidence type="ECO:0000256" key="1">
    <source>
        <dbReference type="SAM" id="Coils"/>
    </source>
</evidence>
<feature type="domain" description="Ezrin/radixin/moesin C-terminal" evidence="2">
    <location>
        <begin position="274"/>
        <end position="339"/>
    </location>
</feature>
<dbReference type="OrthoDB" id="10066072at2759"/>